<dbReference type="Gene3D" id="3.30.1330.10">
    <property type="entry name" value="PurM-like, N-terminal domain"/>
    <property type="match status" value="1"/>
</dbReference>
<comment type="miscellaneous">
    <text evidence="1">Reaction mechanism of ThiL seems to utilize a direct, inline transfer of the gamma-phosphate of ATP to TMP rather than a phosphorylated enzyme intermediate.</text>
</comment>
<keyword evidence="1" id="KW-0547">Nucleotide-binding</keyword>
<dbReference type="GO" id="GO:0005524">
    <property type="term" value="F:ATP binding"/>
    <property type="evidence" value="ECO:0007669"/>
    <property type="project" value="UniProtKB-UniRule"/>
</dbReference>
<protein>
    <recommendedName>
        <fullName evidence="1">Thiamine-monophosphate kinase</fullName>
        <shortName evidence="1">TMP kinase</shortName>
        <shortName evidence="1">Thiamine-phosphate kinase</shortName>
        <ecNumber evidence="1">2.7.4.16</ecNumber>
    </recommendedName>
</protein>
<evidence type="ECO:0000256" key="1">
    <source>
        <dbReference type="HAMAP-Rule" id="MF_02128"/>
    </source>
</evidence>
<dbReference type="GO" id="GO:0000287">
    <property type="term" value="F:magnesium ion binding"/>
    <property type="evidence" value="ECO:0007669"/>
    <property type="project" value="UniProtKB-UniRule"/>
</dbReference>
<feature type="binding site" evidence="1">
    <location>
        <begin position="106"/>
        <end position="107"/>
    </location>
    <ligand>
        <name>ATP</name>
        <dbReference type="ChEBI" id="CHEBI:30616"/>
    </ligand>
</feature>
<comment type="caution">
    <text evidence="1">Lacks conserved residue(s) required for the propagation of feature annotation.</text>
</comment>
<feature type="binding site" evidence="1">
    <location>
        <position position="32"/>
    </location>
    <ligand>
        <name>Mg(2+)</name>
        <dbReference type="ChEBI" id="CHEBI:18420"/>
        <label>1</label>
    </ligand>
</feature>
<evidence type="ECO:0000313" key="5">
    <source>
        <dbReference type="Proteomes" id="UP000826254"/>
    </source>
</evidence>
<gene>
    <name evidence="1 4" type="primary">thiL</name>
    <name evidence="4" type="ORF">K6T50_07635</name>
</gene>
<dbReference type="HAMAP" id="MF_02128">
    <property type="entry name" value="TMP_kinase"/>
    <property type="match status" value="1"/>
</dbReference>
<dbReference type="GO" id="GO:0009228">
    <property type="term" value="P:thiamine biosynthetic process"/>
    <property type="evidence" value="ECO:0007669"/>
    <property type="project" value="UniProtKB-KW"/>
</dbReference>
<feature type="binding site" evidence="1">
    <location>
        <position position="20"/>
    </location>
    <ligand>
        <name>Mg(2+)</name>
        <dbReference type="ChEBI" id="CHEBI:18420"/>
        <label>4</label>
    </ligand>
</feature>
<dbReference type="KEGG" id="hmp:K6T50_07635"/>
<dbReference type="AlphaFoldDB" id="A0A8T8W8L3"/>
<feature type="binding site" evidence="1">
    <location>
        <position position="60"/>
    </location>
    <ligand>
        <name>Mg(2+)</name>
        <dbReference type="ChEBI" id="CHEBI:18420"/>
        <label>3</label>
    </ligand>
</feature>
<dbReference type="CDD" id="cd02194">
    <property type="entry name" value="ThiL"/>
    <property type="match status" value="1"/>
</dbReference>
<comment type="catalytic activity">
    <reaction evidence="1">
        <text>thiamine phosphate + ATP = thiamine diphosphate + ADP</text>
        <dbReference type="Rhea" id="RHEA:15913"/>
        <dbReference type="ChEBI" id="CHEBI:30616"/>
        <dbReference type="ChEBI" id="CHEBI:37575"/>
        <dbReference type="ChEBI" id="CHEBI:58937"/>
        <dbReference type="ChEBI" id="CHEBI:456216"/>
        <dbReference type="EC" id="2.7.4.16"/>
    </reaction>
</comment>
<dbReference type="PANTHER" id="PTHR30270:SF3">
    <property type="entry name" value="THIAMINE-MONOPHOSPHATE KINASE"/>
    <property type="match status" value="1"/>
</dbReference>
<keyword evidence="5" id="KW-1185">Reference proteome</keyword>
<dbReference type="Gene3D" id="3.90.650.10">
    <property type="entry name" value="PurM-like C-terminal domain"/>
    <property type="match status" value="1"/>
</dbReference>
<feature type="binding site" evidence="1">
    <location>
        <position position="290"/>
    </location>
    <ligand>
        <name>substrate</name>
    </ligand>
</feature>
<feature type="domain" description="PurM-like C-terminal" evidence="3">
    <location>
        <begin position="136"/>
        <end position="276"/>
    </location>
</feature>
<keyword evidence="1 4" id="KW-0808">Transferase</keyword>
<feature type="binding site" evidence="1">
    <location>
        <position position="32"/>
    </location>
    <ligand>
        <name>Mg(2+)</name>
        <dbReference type="ChEBI" id="CHEBI:18420"/>
        <label>2</label>
    </ligand>
</feature>
<dbReference type="GO" id="GO:0009229">
    <property type="term" value="P:thiamine diphosphate biosynthetic process"/>
    <property type="evidence" value="ECO:0007669"/>
    <property type="project" value="UniProtKB-UniRule"/>
</dbReference>
<dbReference type="GO" id="GO:0009030">
    <property type="term" value="F:thiamine-phosphate kinase activity"/>
    <property type="evidence" value="ECO:0007669"/>
    <property type="project" value="UniProtKB-UniRule"/>
</dbReference>
<dbReference type="InterPro" id="IPR006283">
    <property type="entry name" value="ThiL-like"/>
</dbReference>
<keyword evidence="1" id="KW-0067">ATP-binding</keyword>
<comment type="pathway">
    <text evidence="1">Cofactor biosynthesis; thiamine diphosphate biosynthesis; thiamine diphosphate from thiamine phosphate: step 1/1.</text>
</comment>
<feature type="binding site" evidence="1">
    <location>
        <position position="31"/>
    </location>
    <ligand>
        <name>Mg(2+)</name>
        <dbReference type="ChEBI" id="CHEBI:18420"/>
        <label>1</label>
    </ligand>
</feature>
<dbReference type="InterPro" id="IPR010918">
    <property type="entry name" value="PurM-like_C_dom"/>
</dbReference>
<reference evidence="4 5" key="1">
    <citation type="journal article" date="2021" name="Int. J. Syst. Evol. Microbiol.">
        <title>Halobaculum halophilum sp. nov. and Halobaculum salinum sp. nov., isolated from salt lake and saline soil.</title>
        <authorList>
            <person name="Cui H.L."/>
            <person name="Shi X.W."/>
            <person name="Yin X.M."/>
            <person name="Yang X.Y."/>
            <person name="Hou J."/>
            <person name="Zhu L."/>
        </authorList>
    </citation>
    <scope>NUCLEOTIDE SEQUENCE [LARGE SCALE GENOMIC DNA]</scope>
    <source>
        <strain evidence="4 5">NBRC 109044</strain>
    </source>
</reference>
<sequence length="295" mass="31202">MDEREALARLTATLPGAGDDCAVVGDRVLTTDMLHETTDFPAGVDRYTAGWRAVGASLSDVAAMGADAEAAVAAYGAPRFDPDEVGDFVRGAREVCAAVDAEYVGGDLDRHDEFTVATTALGESDDPIRRGGATRGDAVCVTGALGRSAAAVRAFEDGDAERGNELFRFTPRVAAGVALRPYATAMMDSSDGLARSLHQLVEASDVSDLGMDITESYVPVADAVRERFDDDEARREAALFFGEDFELVFTLPSDAVDDAREASPTPISVIGNVTWDGVRMDGEPLPDRGYEHAGD</sequence>
<dbReference type="InterPro" id="IPR036676">
    <property type="entry name" value="PurM-like_C_sf"/>
</dbReference>
<evidence type="ECO:0000259" key="3">
    <source>
        <dbReference type="Pfam" id="PF02769"/>
    </source>
</evidence>
<feature type="domain" description="PurM-like N-terminal" evidence="2">
    <location>
        <begin position="18"/>
        <end position="123"/>
    </location>
</feature>
<feature type="binding site" evidence="1">
    <location>
        <position position="39"/>
    </location>
    <ligand>
        <name>substrate</name>
    </ligand>
</feature>
<organism evidence="4 5">
    <name type="scientific">Halobaculum magnesiiphilum</name>
    <dbReference type="NCBI Taxonomy" id="1017351"/>
    <lineage>
        <taxon>Archaea</taxon>
        <taxon>Methanobacteriati</taxon>
        <taxon>Methanobacteriota</taxon>
        <taxon>Stenosarchaea group</taxon>
        <taxon>Halobacteria</taxon>
        <taxon>Halobacteriales</taxon>
        <taxon>Haloferacaceae</taxon>
        <taxon>Halobaculum</taxon>
    </lineage>
</organism>
<feature type="binding site" evidence="1">
    <location>
        <position position="190"/>
    </location>
    <ligand>
        <name>ATP</name>
        <dbReference type="ChEBI" id="CHEBI:30616"/>
    </ligand>
</feature>
<dbReference type="PIRSF" id="PIRSF005303">
    <property type="entry name" value="Thiam_monoph_kin"/>
    <property type="match status" value="1"/>
</dbReference>
<feature type="binding site" evidence="1">
    <location>
        <position position="130"/>
    </location>
    <ligand>
        <name>ATP</name>
        <dbReference type="ChEBI" id="CHEBI:30616"/>
    </ligand>
</feature>
<keyword evidence="1" id="KW-0460">Magnesium</keyword>
<dbReference type="RefSeq" id="WP_222606046.1">
    <property type="nucleotide sequence ID" value="NZ_CP081958.1"/>
</dbReference>
<dbReference type="EMBL" id="CP081958">
    <property type="protein sequence ID" value="QZP36222.1"/>
    <property type="molecule type" value="Genomic_DNA"/>
</dbReference>
<comment type="similarity">
    <text evidence="1">Belongs to the thiamine-monophosphate kinase family.</text>
</comment>
<feature type="binding site" evidence="1">
    <location>
        <position position="188"/>
    </location>
    <ligand>
        <name>Mg(2+)</name>
        <dbReference type="ChEBI" id="CHEBI:18420"/>
        <label>3</label>
    </ligand>
</feature>
<evidence type="ECO:0000313" key="4">
    <source>
        <dbReference type="EMBL" id="QZP36222.1"/>
    </source>
</evidence>
<evidence type="ECO:0000259" key="2">
    <source>
        <dbReference type="Pfam" id="PF00586"/>
    </source>
</evidence>
<comment type="function">
    <text evidence="1">Catalyzes the ATP-dependent phosphorylation of thiamine-monophosphate (TMP) to form thiamine-pyrophosphate (TPP), the active form of vitamin B1.</text>
</comment>
<feature type="binding site" evidence="1">
    <location>
        <position position="60"/>
    </location>
    <ligand>
        <name>Mg(2+)</name>
        <dbReference type="ChEBI" id="CHEBI:18420"/>
        <label>2</label>
    </ligand>
</feature>
<keyword evidence="1" id="KW-0784">Thiamine biosynthesis</keyword>
<feature type="binding site" evidence="1">
    <location>
        <position position="30"/>
    </location>
    <ligand>
        <name>Mg(2+)</name>
        <dbReference type="ChEBI" id="CHEBI:18420"/>
        <label>4</label>
    </ligand>
</feature>
<keyword evidence="1 4" id="KW-0418">Kinase</keyword>
<feature type="binding site" evidence="1">
    <location>
        <position position="107"/>
    </location>
    <ligand>
        <name>Mg(2+)</name>
        <dbReference type="ChEBI" id="CHEBI:18420"/>
        <label>1</label>
    </ligand>
</feature>
<name>A0A8T8W8L3_9EURY</name>
<dbReference type="GeneID" id="67178003"/>
<dbReference type="PANTHER" id="PTHR30270">
    <property type="entry name" value="THIAMINE-MONOPHOSPHATE KINASE"/>
    <property type="match status" value="1"/>
</dbReference>
<proteinExistence type="inferred from homology"/>
<dbReference type="SUPFAM" id="SSF55326">
    <property type="entry name" value="PurM N-terminal domain-like"/>
    <property type="match status" value="1"/>
</dbReference>
<dbReference type="NCBIfam" id="TIGR01379">
    <property type="entry name" value="thiL"/>
    <property type="match status" value="1"/>
</dbReference>
<dbReference type="InterPro" id="IPR036921">
    <property type="entry name" value="PurM-like_N_sf"/>
</dbReference>
<dbReference type="Proteomes" id="UP000826254">
    <property type="component" value="Chromosome"/>
</dbReference>
<dbReference type="EC" id="2.7.4.16" evidence="1"/>
<dbReference type="SUPFAM" id="SSF56042">
    <property type="entry name" value="PurM C-terminal domain-like"/>
    <property type="match status" value="1"/>
</dbReference>
<dbReference type="Pfam" id="PF00586">
    <property type="entry name" value="AIRS"/>
    <property type="match status" value="1"/>
</dbReference>
<dbReference type="InterPro" id="IPR016188">
    <property type="entry name" value="PurM-like_N"/>
</dbReference>
<feature type="binding site" evidence="1">
    <location>
        <position position="20"/>
    </location>
    <ligand>
        <name>Mg(2+)</name>
        <dbReference type="ChEBI" id="CHEBI:18420"/>
        <label>3</label>
    </ligand>
</feature>
<feature type="binding site" evidence="1">
    <location>
        <position position="191"/>
    </location>
    <ligand>
        <name>Mg(2+)</name>
        <dbReference type="ChEBI" id="CHEBI:18420"/>
        <label>5</label>
    </ligand>
</feature>
<feature type="binding site" evidence="1">
    <location>
        <position position="243"/>
    </location>
    <ligand>
        <name>substrate</name>
    </ligand>
</feature>
<keyword evidence="1" id="KW-0479">Metal-binding</keyword>
<dbReference type="Pfam" id="PF02769">
    <property type="entry name" value="AIRS_C"/>
    <property type="match status" value="1"/>
</dbReference>
<feature type="binding site" evidence="1">
    <location>
        <position position="60"/>
    </location>
    <ligand>
        <name>Mg(2+)</name>
        <dbReference type="ChEBI" id="CHEBI:18420"/>
        <label>4</label>
    </ligand>
</feature>
<accession>A0A8T8W8L3</accession>